<dbReference type="PANTHER" id="PTHR11929:SF10">
    <property type="entry name" value="4-GALACTOSYL-N-ACETYLGLUCOSAMINIDE 3-ALPHA-L-FUCOSYLTRANSFERASE 9"/>
    <property type="match status" value="1"/>
</dbReference>
<evidence type="ECO:0000313" key="28">
    <source>
        <dbReference type="Proteomes" id="UP000472263"/>
    </source>
</evidence>
<dbReference type="Proteomes" id="UP000472263">
    <property type="component" value="Chromosome 11"/>
</dbReference>
<comment type="subcellular location">
    <subcellularLocation>
        <location evidence="24">Golgi apparatus</location>
        <location evidence="24">Golgi stack membrane</location>
        <topology evidence="24">Single-pass type II membrane protein</topology>
    </subcellularLocation>
    <subcellularLocation>
        <location evidence="21">Golgi apparatus</location>
        <location evidence="21">trans-Golgi network membrane</location>
        <topology evidence="21">Single-pass type II membrane protein</topology>
    </subcellularLocation>
</comment>
<dbReference type="SUPFAM" id="SSF53756">
    <property type="entry name" value="UDP-Glycosyltransferase/glycogen phosphorylase"/>
    <property type="match status" value="1"/>
</dbReference>
<feature type="domain" description="Fucosyltransferase N-terminal" evidence="26">
    <location>
        <begin position="31"/>
        <end position="137"/>
    </location>
</feature>
<dbReference type="GO" id="GO:0017083">
    <property type="term" value="F:4-galactosyl-N-acetylglucosaminide 3-alpha-L-fucosyltransferase activity"/>
    <property type="evidence" value="ECO:0007669"/>
    <property type="project" value="UniProtKB-EC"/>
</dbReference>
<keyword evidence="11" id="KW-0443">Lipid metabolism</keyword>
<dbReference type="Pfam" id="PF00852">
    <property type="entry name" value="Glyco_transf_10"/>
    <property type="match status" value="1"/>
</dbReference>
<comment type="subunit">
    <text evidence="4">Homodimer.</text>
</comment>
<keyword evidence="7 24" id="KW-0812">Transmembrane</keyword>
<keyword evidence="9" id="KW-1133">Transmembrane helix</keyword>
<dbReference type="InterPro" id="IPR031481">
    <property type="entry name" value="Glyco_tran_10_N"/>
</dbReference>
<organism evidence="27 28">
    <name type="scientific">Myripristis murdjan</name>
    <name type="common">pinecone soldierfish</name>
    <dbReference type="NCBI Taxonomy" id="586833"/>
    <lineage>
        <taxon>Eukaryota</taxon>
        <taxon>Metazoa</taxon>
        <taxon>Chordata</taxon>
        <taxon>Craniata</taxon>
        <taxon>Vertebrata</taxon>
        <taxon>Euteleostomi</taxon>
        <taxon>Actinopterygii</taxon>
        <taxon>Neopterygii</taxon>
        <taxon>Teleostei</taxon>
        <taxon>Neoteleostei</taxon>
        <taxon>Acanthomorphata</taxon>
        <taxon>Holocentriformes</taxon>
        <taxon>Holocentridae</taxon>
        <taxon>Myripristis</taxon>
    </lineage>
</organism>
<evidence type="ECO:0000256" key="18">
    <source>
        <dbReference type="ARBA" id="ARBA00036295"/>
    </source>
</evidence>
<comment type="similarity">
    <text evidence="3 24">Belongs to the glycosyltransferase 10 family.</text>
</comment>
<dbReference type="GeneTree" id="ENSGT00940000164360"/>
<keyword evidence="5 24" id="KW-0328">Glycosyltransferase</keyword>
<evidence type="ECO:0000256" key="1">
    <source>
        <dbReference type="ARBA" id="ARBA00004922"/>
    </source>
</evidence>
<evidence type="ECO:0000256" key="20">
    <source>
        <dbReference type="ARBA" id="ARBA00036757"/>
    </source>
</evidence>
<evidence type="ECO:0000256" key="13">
    <source>
        <dbReference type="ARBA" id="ARBA00023157"/>
    </source>
</evidence>
<dbReference type="FunFam" id="3.40.50.11660:FF:000001">
    <property type="entry name" value="alpha-(1,3)-fucosyltransferase 9"/>
    <property type="match status" value="1"/>
</dbReference>
<sequence length="334" mass="39095">IHLVIRTQSGRLTKHAKSKQLKSSGVTQQSDKPIVLLWFWPKNKRFDFEDCKRLFNIDSCHLTDDKNLYSKAQGVLIFHRAIADDLSNLPTSPRPQFQRWIWFNMDSPTNTQKIPGIQGLFNLTLSYRKDADIHVRWQMRVKRPTDQYFVLPKKERLLCLFVDNNDPMTGARQSYLRELVQHIKVDIFNRSSASFSKGEDYFMTISSCKFNLAFENSTDKDYITEKLNGPLAVGTVPVVLGPPRQNYEDFIPGDSFVHVNDFPDATKLAEFLLRLDKDNETYMHYFDWRQGFSVRRHLTEEKHEFTHAICQACAHVGKAQEYRVLPDLYKWFFG</sequence>
<keyword evidence="8" id="KW-0735">Signal-anchor</keyword>
<comment type="pathway">
    <text evidence="2">Glycolipid biosynthesis.</text>
</comment>
<evidence type="ECO:0000256" key="17">
    <source>
        <dbReference type="ARBA" id="ARBA00036234"/>
    </source>
</evidence>
<evidence type="ECO:0000256" key="4">
    <source>
        <dbReference type="ARBA" id="ARBA00011738"/>
    </source>
</evidence>
<reference evidence="27" key="2">
    <citation type="submission" date="2025-08" db="UniProtKB">
        <authorList>
            <consortium name="Ensembl"/>
        </authorList>
    </citation>
    <scope>IDENTIFICATION</scope>
</reference>
<comment type="catalytic activity">
    <reaction evidence="20">
        <text>a neolactoside nLc4Cer + GDP-beta-L-fucose = a neolactoside III(3)-alpha-Fuc-nLc4Cer + GDP + H(+)</text>
        <dbReference type="Rhea" id="RHEA:48376"/>
        <dbReference type="ChEBI" id="CHEBI:15378"/>
        <dbReference type="ChEBI" id="CHEBI:57273"/>
        <dbReference type="ChEBI" id="CHEBI:58189"/>
        <dbReference type="ChEBI" id="CHEBI:90376"/>
        <dbReference type="ChEBI" id="CHEBI:90379"/>
    </reaction>
    <physiologicalReaction direction="left-to-right" evidence="20">
        <dbReference type="Rhea" id="RHEA:48377"/>
    </physiologicalReaction>
</comment>
<dbReference type="GO" id="GO:0006629">
    <property type="term" value="P:lipid metabolic process"/>
    <property type="evidence" value="ECO:0007669"/>
    <property type="project" value="UniProtKB-KW"/>
</dbReference>
<evidence type="ECO:0000256" key="7">
    <source>
        <dbReference type="ARBA" id="ARBA00022692"/>
    </source>
</evidence>
<evidence type="ECO:0000256" key="10">
    <source>
        <dbReference type="ARBA" id="ARBA00023034"/>
    </source>
</evidence>
<evidence type="ECO:0000256" key="5">
    <source>
        <dbReference type="ARBA" id="ARBA00022676"/>
    </source>
</evidence>
<dbReference type="InterPro" id="IPR038577">
    <property type="entry name" value="GT10-like_C_sf"/>
</dbReference>
<evidence type="ECO:0000256" key="2">
    <source>
        <dbReference type="ARBA" id="ARBA00004934"/>
    </source>
</evidence>
<evidence type="ECO:0000256" key="23">
    <source>
        <dbReference type="ARBA" id="ARBA00043838"/>
    </source>
</evidence>
<evidence type="ECO:0000256" key="19">
    <source>
        <dbReference type="ARBA" id="ARBA00036481"/>
    </source>
</evidence>
<comment type="catalytic activity">
    <reaction evidence="19">
        <text>an N-acetyl-alpha-neuraminyl-(2-&gt;3)-beta-D-galactosyl-(1-&gt;4)-N-acetyl-beta-D-glucosaminyl derivative + GDP-beta-L-fucose = an alpha-Neu5Ac-(2-&gt;3)-beta-D-Gal-(1-&gt;4)-[alpha-L-Fuc-(1-&gt;3)]-beta-D-GlcNAc derivative + GDP + H(+)</text>
        <dbReference type="Rhea" id="RHEA:56076"/>
        <dbReference type="ChEBI" id="CHEBI:15378"/>
        <dbReference type="ChEBI" id="CHEBI:57273"/>
        <dbReference type="ChEBI" id="CHEBI:58189"/>
        <dbReference type="ChEBI" id="CHEBI:136545"/>
        <dbReference type="ChEBI" id="CHEBI:139509"/>
    </reaction>
    <physiologicalReaction direction="left-to-right" evidence="19">
        <dbReference type="Rhea" id="RHEA:56077"/>
    </physiologicalReaction>
</comment>
<reference evidence="27" key="1">
    <citation type="submission" date="2019-06" db="EMBL/GenBank/DDBJ databases">
        <authorList>
            <consortium name="Wellcome Sanger Institute Data Sharing"/>
        </authorList>
    </citation>
    <scope>NUCLEOTIDE SEQUENCE [LARGE SCALE GENOMIC DNA]</scope>
</reference>
<protein>
    <recommendedName>
        <fullName evidence="24">Fucosyltransferase</fullName>
        <ecNumber evidence="24">2.4.1.-</ecNumber>
    </recommendedName>
</protein>
<dbReference type="AlphaFoldDB" id="A0A667YMP9"/>
<dbReference type="Ensembl" id="ENSMMDT00005022949.1">
    <property type="protein sequence ID" value="ENSMMDP00005022451.1"/>
    <property type="gene ID" value="ENSMMDG00005010898.1"/>
</dbReference>
<name>A0A667YMP9_9TELE</name>
<dbReference type="Pfam" id="PF17039">
    <property type="entry name" value="Glyco_tran_10_N"/>
    <property type="match status" value="1"/>
</dbReference>
<comment type="catalytic activity">
    <reaction evidence="16">
        <text>alpha-D-galactosyl-(1-&gt;3)-beta-D-galactosyl-(1-&gt;4)-N-acetyl-beta-D-glucosaminyl-(1-&gt;3)-beta-D-galactosyl-(1-&gt;4)-beta-D-glucosyl-(1&lt;-&gt;1')-ceramide + GDP-beta-L-fucose = a neolactoside IV(3)-alpha-Gal,III(3)-alpha-Fuc-nLc4Cer + GDP + H(+)</text>
        <dbReference type="Rhea" id="RHEA:48380"/>
        <dbReference type="ChEBI" id="CHEBI:15378"/>
        <dbReference type="ChEBI" id="CHEBI:57273"/>
        <dbReference type="ChEBI" id="CHEBI:58189"/>
        <dbReference type="ChEBI" id="CHEBI:90380"/>
        <dbReference type="ChEBI" id="CHEBI:90381"/>
    </reaction>
    <physiologicalReaction direction="left-to-right" evidence="16">
        <dbReference type="Rhea" id="RHEA:48381"/>
    </physiologicalReaction>
</comment>
<comment type="catalytic activity">
    <reaction evidence="15">
        <text>a beta-D-galactosyl-(1-&gt;4)-N-acetyl-beta-D-glucosaminyl derivative + GDP-beta-L-fucose = a beta-D-galactosyl-(1-&gt;4)-[alpha-L-fucosyl-(1-&gt;3)]-N-acetyl-beta-D-glucosaminyl derivative + GDP + H(+)</text>
        <dbReference type="Rhea" id="RHEA:14257"/>
        <dbReference type="ChEBI" id="CHEBI:15378"/>
        <dbReference type="ChEBI" id="CHEBI:57273"/>
        <dbReference type="ChEBI" id="CHEBI:58189"/>
        <dbReference type="ChEBI" id="CHEBI:133507"/>
        <dbReference type="ChEBI" id="CHEBI:137941"/>
        <dbReference type="EC" id="2.4.1.152"/>
    </reaction>
    <physiologicalReaction direction="left-to-right" evidence="15">
        <dbReference type="Rhea" id="RHEA:14258"/>
    </physiologicalReaction>
</comment>
<comment type="catalytic activity">
    <reaction evidence="17">
        <text>an alpha-Neu5Ac-(2-&gt;3)-beta-D-Gal-(1-&gt;4)-beta-D-GlcNAc-(1-&gt;3)-beta-D-Gal-(1-&gt;4)-beta-D-GlcNAc derivative + GDP-beta-L-fucose = an alpha-Neu5Ac-(2-&gt;3)-beta-D-Gal-(1-&gt;4)-beta-D-GlcNAc-(1-&gt;3)-beta-D-Gal-(1-&gt;4)-[alpha-L-Fuc-(1-&gt;3)]-beta-D-GlcNAc derivative + GDP + H(+)</text>
        <dbReference type="Rhea" id="RHEA:68044"/>
        <dbReference type="ChEBI" id="CHEBI:15378"/>
        <dbReference type="ChEBI" id="CHEBI:57273"/>
        <dbReference type="ChEBI" id="CHEBI:58189"/>
        <dbReference type="ChEBI" id="CHEBI:145343"/>
        <dbReference type="ChEBI" id="CHEBI:176900"/>
    </reaction>
    <physiologicalReaction direction="left-to-right" evidence="17">
        <dbReference type="Rhea" id="RHEA:68045"/>
    </physiologicalReaction>
</comment>
<keyword evidence="6 24" id="KW-0808">Transferase</keyword>
<evidence type="ECO:0000256" key="14">
    <source>
        <dbReference type="ARBA" id="ARBA00023180"/>
    </source>
</evidence>
<evidence type="ECO:0000256" key="16">
    <source>
        <dbReference type="ARBA" id="ARBA00036053"/>
    </source>
</evidence>
<keyword evidence="13" id="KW-1015">Disulfide bond</keyword>
<keyword evidence="14" id="KW-0325">Glycoprotein</keyword>
<reference evidence="27" key="3">
    <citation type="submission" date="2025-09" db="UniProtKB">
        <authorList>
            <consortium name="Ensembl"/>
        </authorList>
    </citation>
    <scope>IDENTIFICATION</scope>
</reference>
<evidence type="ECO:0000256" key="3">
    <source>
        <dbReference type="ARBA" id="ARBA00008919"/>
    </source>
</evidence>
<dbReference type="UniPathway" id="UPA00378"/>
<evidence type="ECO:0000256" key="15">
    <source>
        <dbReference type="ARBA" id="ARBA00029329"/>
    </source>
</evidence>
<feature type="domain" description="Fucosyltransferase C-terminal" evidence="25">
    <location>
        <begin position="152"/>
        <end position="331"/>
    </location>
</feature>
<evidence type="ECO:0000256" key="24">
    <source>
        <dbReference type="RuleBase" id="RU003832"/>
    </source>
</evidence>
<accession>A0A667YMP9</accession>
<evidence type="ECO:0000256" key="9">
    <source>
        <dbReference type="ARBA" id="ARBA00022989"/>
    </source>
</evidence>
<dbReference type="InParanoid" id="A0A667YMP9"/>
<dbReference type="PANTHER" id="PTHR11929">
    <property type="entry name" value="ALPHA- 1,3 -FUCOSYLTRANSFERASE"/>
    <property type="match status" value="1"/>
</dbReference>
<evidence type="ECO:0000259" key="26">
    <source>
        <dbReference type="Pfam" id="PF17039"/>
    </source>
</evidence>
<evidence type="ECO:0000256" key="8">
    <source>
        <dbReference type="ARBA" id="ARBA00022968"/>
    </source>
</evidence>
<evidence type="ECO:0000313" key="27">
    <source>
        <dbReference type="Ensembl" id="ENSMMDP00005022451.1"/>
    </source>
</evidence>
<evidence type="ECO:0000256" key="22">
    <source>
        <dbReference type="ARBA" id="ARBA00043828"/>
    </source>
</evidence>
<comment type="catalytic activity">
    <reaction evidence="18">
        <text>alpha-N-glycoloylneuraminosyl-(2-&gt;3)-beta-D-galactosyl-(1-&gt;4)-N-acetyl-beta-D-glucosaminyl-(1-&gt;3)-beta-D-galactosyl-(1-&gt;4)-N-acetyl-beta-D-glucosaminyl-(1-&gt;3)-beta-D-galactosyl-(1-&gt;4)-beta-D-glucosyl-(1&lt;-&gt;1')-ceramide + GDP-beta-L-fucose = alpha-N-glycoloylneuraminosyl-(2-&gt;3)-beta-D-galactosyl-(1-&gt;4)-N-acetyl-beta-D-glucosaminyl-(1-&gt;3)-beta-D-galactosyl-(1-&gt;4)-[alpha-L-fucosyl-(1-&gt;3)]-N-acetyl-beta-D-glucosaminyl-(1-&gt;3)-beta-D-galactosyl-(1-&gt;4)-beta-D-glucosyl-(1&lt;-&gt;1')-ceramide + GDP + H(+)</text>
        <dbReference type="Rhea" id="RHEA:48388"/>
        <dbReference type="ChEBI" id="CHEBI:15378"/>
        <dbReference type="ChEBI" id="CHEBI:57273"/>
        <dbReference type="ChEBI" id="CHEBI:58189"/>
        <dbReference type="ChEBI" id="CHEBI:90383"/>
        <dbReference type="ChEBI" id="CHEBI:90384"/>
    </reaction>
    <physiologicalReaction direction="left-to-right" evidence="18">
        <dbReference type="Rhea" id="RHEA:48389"/>
    </physiologicalReaction>
</comment>
<comment type="catalytic activity">
    <reaction evidence="22">
        <text>beta-D-Gal-(1-&gt;4)-beta-D-GlcNAc-(1-&gt;3)-beta-D-Gal-(1-&gt;4)-D-Glc + GDP-beta-L-fucose = beta-D-Gal-(1-&gt;4)-[alpha-L-Fuc-(1-&gt;3)]-beta-D-GlcNAc-(1-&gt;3)-beta-D-Gal-(1-&gt;4)-D-Glc + GDP + H(+)</text>
        <dbReference type="Rhea" id="RHEA:77187"/>
        <dbReference type="ChEBI" id="CHEBI:15378"/>
        <dbReference type="ChEBI" id="CHEBI:57273"/>
        <dbReference type="ChEBI" id="CHEBI:58189"/>
        <dbReference type="ChEBI" id="CHEBI:60239"/>
        <dbReference type="ChEBI" id="CHEBI:61352"/>
    </reaction>
    <physiologicalReaction direction="left-to-right" evidence="22">
        <dbReference type="Rhea" id="RHEA:77188"/>
    </physiologicalReaction>
</comment>
<evidence type="ECO:0000259" key="25">
    <source>
        <dbReference type="Pfam" id="PF00852"/>
    </source>
</evidence>
<dbReference type="EC" id="2.4.1.-" evidence="24"/>
<proteinExistence type="inferred from homology"/>
<evidence type="ECO:0000256" key="6">
    <source>
        <dbReference type="ARBA" id="ARBA00022679"/>
    </source>
</evidence>
<dbReference type="Gene3D" id="3.40.50.11660">
    <property type="entry name" value="Glycosyl transferase family 10, C-terminal domain"/>
    <property type="match status" value="1"/>
</dbReference>
<keyword evidence="28" id="KW-1185">Reference proteome</keyword>
<comment type="catalytic activity">
    <reaction evidence="23">
        <text>an alpha-L-Fuc-(1-&gt;2)-beta-D-Gal-(1-&gt;4)-beta-D-GlcNAc derivative + GDP-beta-L-fucose = an alpha-L-Fuc-(1-&gt;2)-beta-D-Gal-(1-&gt;4)-[alpha-L-Fuc-(1-&gt;3)]-beta-D-GlcNAc derivative + GDP + H(+)</text>
        <dbReference type="Rhea" id="RHEA:77191"/>
        <dbReference type="ChEBI" id="CHEBI:15378"/>
        <dbReference type="ChEBI" id="CHEBI:57273"/>
        <dbReference type="ChEBI" id="CHEBI:58189"/>
        <dbReference type="ChEBI" id="CHEBI:133510"/>
        <dbReference type="ChEBI" id="CHEBI:195560"/>
    </reaction>
    <physiologicalReaction direction="left-to-right" evidence="23">
        <dbReference type="Rhea" id="RHEA:77192"/>
    </physiologicalReaction>
</comment>
<comment type="pathway">
    <text evidence="1">Protein modification; protein glycosylation.</text>
</comment>
<keyword evidence="10 24" id="KW-0333">Golgi apparatus</keyword>
<keyword evidence="12" id="KW-0472">Membrane</keyword>
<dbReference type="InterPro" id="IPR055270">
    <property type="entry name" value="Glyco_tran_10_C"/>
</dbReference>
<dbReference type="InterPro" id="IPR001503">
    <property type="entry name" value="Glyco_trans_10"/>
</dbReference>
<evidence type="ECO:0000256" key="21">
    <source>
        <dbReference type="ARBA" id="ARBA00037848"/>
    </source>
</evidence>
<dbReference type="GO" id="GO:0032580">
    <property type="term" value="C:Golgi cisterna membrane"/>
    <property type="evidence" value="ECO:0007669"/>
    <property type="project" value="UniProtKB-SubCell"/>
</dbReference>
<evidence type="ECO:0000256" key="12">
    <source>
        <dbReference type="ARBA" id="ARBA00023136"/>
    </source>
</evidence>
<evidence type="ECO:0000256" key="11">
    <source>
        <dbReference type="ARBA" id="ARBA00023098"/>
    </source>
</evidence>